<organism evidence="1">
    <name type="scientific">hydrothermal vent metagenome</name>
    <dbReference type="NCBI Taxonomy" id="652676"/>
    <lineage>
        <taxon>unclassified sequences</taxon>
        <taxon>metagenomes</taxon>
        <taxon>ecological metagenomes</taxon>
    </lineage>
</organism>
<protein>
    <submittedName>
        <fullName evidence="1">Uncharacterized protein</fullName>
    </submittedName>
</protein>
<sequence length="219" mass="25200">MQYSINASIQDRENISSLFVQIGTQLIFLDEDFDTSTGKITIDDKLVFSDYKKYTPKVLDNKPSTIKLCAINKEGTGYYELFNMPIMITGFMSKFKVLSELDSRKNDGFLYDINQLGKFYEYLRIVGWFVEEDIHSSAFPIITPIIVEVDDIPYLASFGKYRKDIAKALGNKNYTYSGFSAYVPLEKLAKGKHKVKIYGLSQDNQKIFTDDKAWEVFIE</sequence>
<gene>
    <name evidence="1" type="ORF">MNB_SV-13-929</name>
</gene>
<evidence type="ECO:0000313" key="1">
    <source>
        <dbReference type="EMBL" id="SFV71654.1"/>
    </source>
</evidence>
<accession>A0A1W1D0N8</accession>
<reference evidence="1" key="1">
    <citation type="submission" date="2016-10" db="EMBL/GenBank/DDBJ databases">
        <authorList>
            <person name="de Groot N.N."/>
        </authorList>
    </citation>
    <scope>NUCLEOTIDE SEQUENCE</scope>
</reference>
<proteinExistence type="predicted"/>
<name>A0A1W1D0N8_9ZZZZ</name>
<dbReference type="EMBL" id="FPHM01000290">
    <property type="protein sequence ID" value="SFV71654.1"/>
    <property type="molecule type" value="Genomic_DNA"/>
</dbReference>
<dbReference type="AlphaFoldDB" id="A0A1W1D0N8"/>